<evidence type="ECO:0000256" key="12">
    <source>
        <dbReference type="SAM" id="Coils"/>
    </source>
</evidence>
<feature type="modified residue" description="4-aspartylphosphate" evidence="11">
    <location>
        <position position="1174"/>
    </location>
</feature>
<dbReference type="InterPro" id="IPR011123">
    <property type="entry name" value="Y_Y_Y"/>
</dbReference>
<dbReference type="SMART" id="SM00388">
    <property type="entry name" value="HisKA"/>
    <property type="match status" value="1"/>
</dbReference>
<evidence type="ECO:0000256" key="2">
    <source>
        <dbReference type="ARBA" id="ARBA00012438"/>
    </source>
</evidence>
<dbReference type="InterPro" id="IPR004358">
    <property type="entry name" value="Sig_transdc_His_kin-like_C"/>
</dbReference>
<dbReference type="SUPFAM" id="SSF52172">
    <property type="entry name" value="CheY-like"/>
    <property type="match status" value="1"/>
</dbReference>
<evidence type="ECO:0000256" key="3">
    <source>
        <dbReference type="ARBA" id="ARBA00022553"/>
    </source>
</evidence>
<dbReference type="Gene3D" id="1.10.287.130">
    <property type="match status" value="1"/>
</dbReference>
<proteinExistence type="predicted"/>
<dbReference type="SUPFAM" id="SSF46689">
    <property type="entry name" value="Homeodomain-like"/>
    <property type="match status" value="1"/>
</dbReference>
<dbReference type="SMART" id="SM00342">
    <property type="entry name" value="HTH_ARAC"/>
    <property type="match status" value="1"/>
</dbReference>
<keyword evidence="9" id="KW-0805">Transcription regulation</keyword>
<keyword evidence="4" id="KW-0808">Transferase</keyword>
<dbReference type="Pfam" id="PF00512">
    <property type="entry name" value="HisKA"/>
    <property type="match status" value="1"/>
</dbReference>
<dbReference type="Pfam" id="PF02518">
    <property type="entry name" value="HATPase_c"/>
    <property type="match status" value="1"/>
</dbReference>
<dbReference type="Gene3D" id="3.30.565.10">
    <property type="entry name" value="Histidine kinase-like ATPase, C-terminal domain"/>
    <property type="match status" value="1"/>
</dbReference>
<evidence type="ECO:0000256" key="9">
    <source>
        <dbReference type="ARBA" id="ARBA00023015"/>
    </source>
</evidence>
<evidence type="ECO:0000313" key="17">
    <source>
        <dbReference type="Proteomes" id="UP000192796"/>
    </source>
</evidence>
<keyword evidence="5" id="KW-0547">Nucleotide-binding</keyword>
<dbReference type="GO" id="GO:0043565">
    <property type="term" value="F:sequence-specific DNA binding"/>
    <property type="evidence" value="ECO:0007669"/>
    <property type="project" value="InterPro"/>
</dbReference>
<dbReference type="GO" id="GO:0005524">
    <property type="term" value="F:ATP binding"/>
    <property type="evidence" value="ECO:0007669"/>
    <property type="project" value="UniProtKB-KW"/>
</dbReference>
<gene>
    <name evidence="16" type="ORF">A3860_08975</name>
</gene>
<feature type="domain" description="Histidine kinase" evidence="14">
    <location>
        <begin position="859"/>
        <end position="1077"/>
    </location>
</feature>
<dbReference type="InterPro" id="IPR018060">
    <property type="entry name" value="HTH_AraC"/>
</dbReference>
<evidence type="ECO:0000256" key="1">
    <source>
        <dbReference type="ARBA" id="ARBA00000085"/>
    </source>
</evidence>
<dbReference type="SUPFAM" id="SSF63829">
    <property type="entry name" value="Calcium-dependent phosphotriesterase"/>
    <property type="match status" value="3"/>
</dbReference>
<dbReference type="Pfam" id="PF12833">
    <property type="entry name" value="HTH_18"/>
    <property type="match status" value="1"/>
</dbReference>
<dbReference type="InterPro" id="IPR011006">
    <property type="entry name" value="CheY-like_superfamily"/>
</dbReference>
<organism evidence="16 17">
    <name type="scientific">Niastella vici</name>
    <dbReference type="NCBI Taxonomy" id="1703345"/>
    <lineage>
        <taxon>Bacteria</taxon>
        <taxon>Pseudomonadati</taxon>
        <taxon>Bacteroidota</taxon>
        <taxon>Chitinophagia</taxon>
        <taxon>Chitinophagales</taxon>
        <taxon>Chitinophagaceae</taxon>
        <taxon>Niastella</taxon>
    </lineage>
</organism>
<dbReference type="InterPro" id="IPR009057">
    <property type="entry name" value="Homeodomain-like_sf"/>
</dbReference>
<keyword evidence="12" id="KW-0175">Coiled coil</keyword>
<dbReference type="STRING" id="1703345.A3860_08975"/>
<dbReference type="InterPro" id="IPR005467">
    <property type="entry name" value="His_kinase_dom"/>
</dbReference>
<dbReference type="InterPro" id="IPR015943">
    <property type="entry name" value="WD40/YVTN_repeat-like_dom_sf"/>
</dbReference>
<dbReference type="GO" id="GO:0000155">
    <property type="term" value="F:phosphorelay sensor kinase activity"/>
    <property type="evidence" value="ECO:0007669"/>
    <property type="project" value="InterPro"/>
</dbReference>
<dbReference type="GO" id="GO:0003700">
    <property type="term" value="F:DNA-binding transcription factor activity"/>
    <property type="evidence" value="ECO:0007669"/>
    <property type="project" value="InterPro"/>
</dbReference>
<dbReference type="FunFam" id="2.60.40.10:FF:000791">
    <property type="entry name" value="Two-component system sensor histidine kinase/response regulator"/>
    <property type="match status" value="1"/>
</dbReference>
<dbReference type="FunFam" id="3.30.565.10:FF:000037">
    <property type="entry name" value="Hybrid sensor histidine kinase/response regulator"/>
    <property type="match status" value="1"/>
</dbReference>
<evidence type="ECO:0000256" key="10">
    <source>
        <dbReference type="ARBA" id="ARBA00023163"/>
    </source>
</evidence>
<name>A0A1V9FH92_9BACT</name>
<dbReference type="SUPFAM" id="SSF47384">
    <property type="entry name" value="Homodimeric domain of signal transducing histidine kinase"/>
    <property type="match status" value="1"/>
</dbReference>
<evidence type="ECO:0000256" key="8">
    <source>
        <dbReference type="ARBA" id="ARBA00023012"/>
    </source>
</evidence>
<feature type="domain" description="Response regulatory" evidence="15">
    <location>
        <begin position="1126"/>
        <end position="1241"/>
    </location>
</feature>
<dbReference type="PANTHER" id="PTHR43547">
    <property type="entry name" value="TWO-COMPONENT HISTIDINE KINASE"/>
    <property type="match status" value="1"/>
</dbReference>
<feature type="coiled-coil region" evidence="12">
    <location>
        <begin position="796"/>
        <end position="855"/>
    </location>
</feature>
<accession>A0A1V9FH92</accession>
<dbReference type="Gene3D" id="3.40.50.2300">
    <property type="match status" value="1"/>
</dbReference>
<dbReference type="Proteomes" id="UP000192796">
    <property type="component" value="Unassembled WGS sequence"/>
</dbReference>
<evidence type="ECO:0000256" key="7">
    <source>
        <dbReference type="ARBA" id="ARBA00022840"/>
    </source>
</evidence>
<keyword evidence="7" id="KW-0067">ATP-binding</keyword>
<dbReference type="Gene3D" id="1.10.10.60">
    <property type="entry name" value="Homeodomain-like"/>
    <property type="match status" value="1"/>
</dbReference>
<dbReference type="SMART" id="SM00448">
    <property type="entry name" value="REC"/>
    <property type="match status" value="1"/>
</dbReference>
<dbReference type="EC" id="2.7.13.3" evidence="2"/>
<dbReference type="InterPro" id="IPR003661">
    <property type="entry name" value="HisK_dim/P_dom"/>
</dbReference>
<keyword evidence="10" id="KW-0804">Transcription</keyword>
<dbReference type="InterPro" id="IPR036890">
    <property type="entry name" value="HATPase_C_sf"/>
</dbReference>
<keyword evidence="8" id="KW-0902">Two-component regulatory system</keyword>
<dbReference type="InterPro" id="IPR011110">
    <property type="entry name" value="Reg_prop"/>
</dbReference>
<sequence>MSLLLINLFRPLYATDYPITSYLGIEQGLSNNSVRCIFQDQKGFVWFGTYDGLNRYDAYNFKVFRNNFNNPLSLPNNFINAIDEDNIGNIWVGTRQGVAVYHSLANSFTPVYYKTGKGPLVKLTNVIRDLESDGDGNMFIGTIDAGVYFCAAGDSVCVRVPMDGEAAGQVLDIASIKKGTDKTIWVFVRAKGLYRFDAAAKKLRLVNASITNASCLEVKGDLIWVGSSRGMHRYSIKQNTYDKYYDEQNGLHQNDVIALTCDRNNKLWVSTNAGITILDIANDQSMQYLEADKQRYSLSSNAITSVLEDRDGRMWIGCLRGGINIIDNRKKLFGKVDVDPLAANTLLSNYIFAFYEGSDGKLWVGTDGNGLSIWDRKTNTFRNYRHDPADAHSLSNDYITAITSDPENKVWVATYRGGMNRYNSAANNFEHFRFVQVAPFREFVNGLTYTMFQDKQNRLWTGTLQYGLFVLNRATNTFELFDDKLKDLLLITQDREGTLWAGSLSNLIAIDPVKKQHRFFNIGKPVRSLQEDKAGNFWVGTEGGGLLLFDRKTGKIVKRYTTDEGLCSNSILNILEDRQGNLWISTFNGLSKFNGKDQQFTNYYQNDGLQSNQFNYNAALALRSGELVFGGIKGFNIFQPADIIEYRNTRPILFTDIKINNTPIEQENSVIEKSTGNSIEVIKVPFNKAILSFEFASLDYSAPDKMQYAYFLEGWDRGWNYANNSRTAVYTHLSEGNYTLRVKSTSTPGKWDGKELLLQIIVLPPWYRSVWAYLMYVLMAGAIIYVYNRYRIKQTRLAYEVKIARLNAETEKAERAKEKAELEKERAEREREHVEREAERMLNEKEREINEKKISYFTTIAHEFRTPLTLIINPLKDLFKKRQEEQAKPDGELSIVYRNARRMLSLADQLLLFRKAESGLDTIKPSRLNLHHLAWDVYLCFVQQARSQQITYTFNCANEELEICADKEKLEIIFYNLLSNAFKYTPANGSITFTVTEQDENVQIEIADSGAGIPGQIGEKLFEQFYQAERTITGTKTGFGIGLFLVKHFTDQHKGHITYTSEEGKGATFFLTLLKGAEHFNGIPIVAEHESGPVFLQTVKEEPIEESKKQVEEKLPTAEVVTDKQTILLIDDDEQIRNYLAQLFRDTYIIHQAENGAEGLKAAVTYLPDLIISDVHMQEMNGIELCKQIKGNDSLNHIPVILLTASTSDEFKLKGVEGGADDYIIKPFDNTLLQARVTNLLKTRNTLQRYFYNEITLNKNNQRISQEYKAFLEKCIAIVESHLDDDNFSVKTLMAEMGMSHSNLFRKVKSVSGQSVNIFIRFIRLRKAAELFINSNYNVNETANMVGINDIKYFREQFNKLFGMNPSEYIRRYRNVHGKQFTVDKDSINPDNRE</sequence>
<dbReference type="Pfam" id="PF00072">
    <property type="entry name" value="Response_reg"/>
    <property type="match status" value="1"/>
</dbReference>
<evidence type="ECO:0000313" key="16">
    <source>
        <dbReference type="EMBL" id="OQP57749.1"/>
    </source>
</evidence>
<evidence type="ECO:0000259" key="15">
    <source>
        <dbReference type="PROSITE" id="PS50110"/>
    </source>
</evidence>
<feature type="domain" description="HTH araC/xylS-type" evidence="13">
    <location>
        <begin position="1273"/>
        <end position="1372"/>
    </location>
</feature>
<reference evidence="16 17" key="1">
    <citation type="submission" date="2016-03" db="EMBL/GenBank/DDBJ databases">
        <title>Niastella vici sp. nov., isolated from farmland soil.</title>
        <authorList>
            <person name="Chen L."/>
            <person name="Wang D."/>
            <person name="Yang S."/>
            <person name="Wang G."/>
        </authorList>
    </citation>
    <scope>NUCLEOTIDE SEQUENCE [LARGE SCALE GENOMIC DNA]</scope>
    <source>
        <strain evidence="16 17">DJ57</strain>
    </source>
</reference>
<dbReference type="InterPro" id="IPR036097">
    <property type="entry name" value="HisK_dim/P_sf"/>
</dbReference>
<dbReference type="PROSITE" id="PS50110">
    <property type="entry name" value="RESPONSE_REGULATORY"/>
    <property type="match status" value="1"/>
</dbReference>
<comment type="catalytic activity">
    <reaction evidence="1">
        <text>ATP + protein L-histidine = ADP + protein N-phospho-L-histidine.</text>
        <dbReference type="EC" id="2.7.13.3"/>
    </reaction>
</comment>
<protein>
    <recommendedName>
        <fullName evidence="2">histidine kinase</fullName>
        <ecNumber evidence="2">2.7.13.3</ecNumber>
    </recommendedName>
</protein>
<dbReference type="SMART" id="SM00387">
    <property type="entry name" value="HATPase_c"/>
    <property type="match status" value="1"/>
</dbReference>
<dbReference type="PROSITE" id="PS01124">
    <property type="entry name" value="HTH_ARAC_FAMILY_2"/>
    <property type="match status" value="1"/>
</dbReference>
<dbReference type="Gene3D" id="2.60.40.10">
    <property type="entry name" value="Immunoglobulins"/>
    <property type="match status" value="1"/>
</dbReference>
<evidence type="ECO:0000259" key="13">
    <source>
        <dbReference type="PROSITE" id="PS01124"/>
    </source>
</evidence>
<dbReference type="PROSITE" id="PS50109">
    <property type="entry name" value="HIS_KIN"/>
    <property type="match status" value="1"/>
</dbReference>
<dbReference type="InterPro" id="IPR001789">
    <property type="entry name" value="Sig_transdc_resp-reg_receiver"/>
</dbReference>
<evidence type="ECO:0000256" key="11">
    <source>
        <dbReference type="PROSITE-ProRule" id="PRU00169"/>
    </source>
</evidence>
<comment type="caution">
    <text evidence="16">The sequence shown here is derived from an EMBL/GenBank/DDBJ whole genome shotgun (WGS) entry which is preliminary data.</text>
</comment>
<dbReference type="Pfam" id="PF07494">
    <property type="entry name" value="Reg_prop"/>
    <property type="match status" value="7"/>
</dbReference>
<dbReference type="SUPFAM" id="SSF55874">
    <property type="entry name" value="ATPase domain of HSP90 chaperone/DNA topoisomerase II/histidine kinase"/>
    <property type="match status" value="1"/>
</dbReference>
<dbReference type="CDD" id="cd00082">
    <property type="entry name" value="HisKA"/>
    <property type="match status" value="1"/>
</dbReference>
<evidence type="ECO:0000256" key="5">
    <source>
        <dbReference type="ARBA" id="ARBA00022741"/>
    </source>
</evidence>
<dbReference type="PANTHER" id="PTHR43547:SF2">
    <property type="entry name" value="HYBRID SIGNAL TRANSDUCTION HISTIDINE KINASE C"/>
    <property type="match status" value="1"/>
</dbReference>
<dbReference type="Pfam" id="PF07495">
    <property type="entry name" value="Y_Y_Y"/>
    <property type="match status" value="1"/>
</dbReference>
<dbReference type="InterPro" id="IPR003594">
    <property type="entry name" value="HATPase_dom"/>
</dbReference>
<dbReference type="Gene3D" id="2.130.10.10">
    <property type="entry name" value="YVTN repeat-like/Quinoprotein amine dehydrogenase"/>
    <property type="match status" value="2"/>
</dbReference>
<evidence type="ECO:0000256" key="6">
    <source>
        <dbReference type="ARBA" id="ARBA00022777"/>
    </source>
</evidence>
<evidence type="ECO:0000256" key="4">
    <source>
        <dbReference type="ARBA" id="ARBA00022679"/>
    </source>
</evidence>
<dbReference type="InterPro" id="IPR013783">
    <property type="entry name" value="Ig-like_fold"/>
</dbReference>
<keyword evidence="17" id="KW-1185">Reference proteome</keyword>
<evidence type="ECO:0000259" key="14">
    <source>
        <dbReference type="PROSITE" id="PS50109"/>
    </source>
</evidence>
<dbReference type="EMBL" id="LVYD01000113">
    <property type="protein sequence ID" value="OQP57749.1"/>
    <property type="molecule type" value="Genomic_DNA"/>
</dbReference>
<keyword evidence="3 11" id="KW-0597">Phosphoprotein</keyword>
<keyword evidence="6" id="KW-0418">Kinase</keyword>
<dbReference type="PRINTS" id="PR00344">
    <property type="entry name" value="BCTRLSENSOR"/>
</dbReference>